<organism evidence="9">
    <name type="scientific">bioreactor metagenome</name>
    <dbReference type="NCBI Taxonomy" id="1076179"/>
    <lineage>
        <taxon>unclassified sequences</taxon>
        <taxon>metagenomes</taxon>
        <taxon>ecological metagenomes</taxon>
    </lineage>
</organism>
<dbReference type="SUPFAM" id="SSF49464">
    <property type="entry name" value="Carboxypeptidase regulatory domain-like"/>
    <property type="match status" value="1"/>
</dbReference>
<dbReference type="Gene3D" id="2.40.170.20">
    <property type="entry name" value="TonB-dependent receptor, beta-barrel domain"/>
    <property type="match status" value="1"/>
</dbReference>
<name>A0A644V7N8_9ZZZZ</name>
<feature type="region of interest" description="Disordered" evidence="7">
    <location>
        <begin position="355"/>
        <end position="375"/>
    </location>
</feature>
<evidence type="ECO:0000313" key="9">
    <source>
        <dbReference type="EMBL" id="MPL87348.1"/>
    </source>
</evidence>
<feature type="domain" description="TonB-dependent receptor plug" evidence="8">
    <location>
        <begin position="137"/>
        <end position="266"/>
    </location>
</feature>
<keyword evidence="4" id="KW-0732">Signal</keyword>
<dbReference type="PANTHER" id="PTHR30069">
    <property type="entry name" value="TONB-DEPENDENT OUTER MEMBRANE RECEPTOR"/>
    <property type="match status" value="1"/>
</dbReference>
<evidence type="ECO:0000256" key="5">
    <source>
        <dbReference type="ARBA" id="ARBA00023136"/>
    </source>
</evidence>
<keyword evidence="5" id="KW-0472">Membrane</keyword>
<comment type="subcellular location">
    <subcellularLocation>
        <location evidence="1">Cell outer membrane</location>
        <topology evidence="1">Multi-pass membrane protein</topology>
    </subcellularLocation>
</comment>
<dbReference type="PROSITE" id="PS51257">
    <property type="entry name" value="PROKAR_LIPOPROTEIN"/>
    <property type="match status" value="1"/>
</dbReference>
<dbReference type="Gene3D" id="2.60.40.1120">
    <property type="entry name" value="Carboxypeptidase-like, regulatory domain"/>
    <property type="match status" value="1"/>
</dbReference>
<dbReference type="GO" id="GO:0044718">
    <property type="term" value="P:siderophore transmembrane transport"/>
    <property type="evidence" value="ECO:0007669"/>
    <property type="project" value="TreeGrafter"/>
</dbReference>
<dbReference type="EMBL" id="VSSQ01000237">
    <property type="protein sequence ID" value="MPL87348.1"/>
    <property type="molecule type" value="Genomic_DNA"/>
</dbReference>
<protein>
    <recommendedName>
        <fullName evidence="8">TonB-dependent receptor plug domain-containing protein</fullName>
    </recommendedName>
</protein>
<keyword evidence="3" id="KW-0812">Transmembrane</keyword>
<reference evidence="9" key="1">
    <citation type="submission" date="2019-08" db="EMBL/GenBank/DDBJ databases">
        <authorList>
            <person name="Kucharzyk K."/>
            <person name="Murdoch R.W."/>
            <person name="Higgins S."/>
            <person name="Loffler F."/>
        </authorList>
    </citation>
    <scope>NUCLEOTIDE SEQUENCE</scope>
</reference>
<evidence type="ECO:0000256" key="4">
    <source>
        <dbReference type="ARBA" id="ARBA00022729"/>
    </source>
</evidence>
<gene>
    <name evidence="9" type="ORF">SDC9_33348</name>
</gene>
<dbReference type="SUPFAM" id="SSF56935">
    <property type="entry name" value="Porins"/>
    <property type="match status" value="1"/>
</dbReference>
<feature type="compositionally biased region" description="Polar residues" evidence="7">
    <location>
        <begin position="365"/>
        <end position="375"/>
    </location>
</feature>
<dbReference type="InterPro" id="IPR037066">
    <property type="entry name" value="Plug_dom_sf"/>
</dbReference>
<evidence type="ECO:0000256" key="1">
    <source>
        <dbReference type="ARBA" id="ARBA00004571"/>
    </source>
</evidence>
<evidence type="ECO:0000256" key="3">
    <source>
        <dbReference type="ARBA" id="ARBA00022692"/>
    </source>
</evidence>
<dbReference type="GO" id="GO:0009279">
    <property type="term" value="C:cell outer membrane"/>
    <property type="evidence" value="ECO:0007669"/>
    <property type="project" value="UniProtKB-SubCell"/>
</dbReference>
<comment type="caution">
    <text evidence="9">The sequence shown here is derived from an EMBL/GenBank/DDBJ whole genome shotgun (WGS) entry which is preliminary data.</text>
</comment>
<evidence type="ECO:0000256" key="2">
    <source>
        <dbReference type="ARBA" id="ARBA00022448"/>
    </source>
</evidence>
<evidence type="ECO:0000256" key="6">
    <source>
        <dbReference type="ARBA" id="ARBA00023237"/>
    </source>
</evidence>
<accession>A0A644V7N8</accession>
<dbReference type="PANTHER" id="PTHR30069:SF29">
    <property type="entry name" value="HEMOGLOBIN AND HEMOGLOBIN-HAPTOGLOBIN-BINDING PROTEIN 1-RELATED"/>
    <property type="match status" value="1"/>
</dbReference>
<dbReference type="InterPro" id="IPR039426">
    <property type="entry name" value="TonB-dep_rcpt-like"/>
</dbReference>
<dbReference type="InterPro" id="IPR012910">
    <property type="entry name" value="Plug_dom"/>
</dbReference>
<dbReference type="InterPro" id="IPR008969">
    <property type="entry name" value="CarboxyPept-like_regulatory"/>
</dbReference>
<sequence length="949" mass="105609">MVKTSKKHNITIPAIFVTACLFLFSNATSGQRHQNSYDITGAVYERSDKNSSTALSYATVVIPGHMLTTTTGTDGRFQFKNVPAGEIKLQISFVGKVSVDTLINLNSNLNLKFLMQENNFRLEQVVVSAEQSKTGEATASSISRTAMEHLQATSLKDVMSLLPGGLSQNQNLNTAAQFTIRTNSGNAAAANLNALGTSIIQDGAPVSNNANMQTMNPVVVGGVAALGGDASPAGGIDVRNVSVENIESVEIIRGIPSVEYGDLTSGVVIFNTRAGRQPLTIKAKSNINVYQVSAGKGFELDNNRGSFNVGGDYAYNINNPTQSYQHYQRATGYVKYSNRFFGNLSSNTSLDFVYGKNSRDRNPDDNTTQTSSSGLNIGGKLNTNGTFIFNKGILKSIRYVVSASYTQKESYYEQLYTSANAPYSATLTDGAVLSNRPGVDVFDAGGNKITNFGETDKNNAAVYLPSSYFARYDIEGKELSLFAKINANFFQRWNHSYNSFMIGANFQSDGNLGAGKQFSTEFPPYRNLSAVNASFRSRDYREIPFINQLSVYAEDRLNYSGDIIKGRLHLGLRYDQFSEVGGIITPRINLSVSPIPDVLTLKGGFGIQAKAPTLLYLYPEKAYFEYVNINEMSGTLPDSEKLFITTTRIFDTQNKELKIATNKRTEIGFDLKINKAYLNVVAFSDRLSNGYTMGNSLNTFQPLIYNEYRRNTAGAIELYESNPVLAKFYTPTNSIVLNTHGVEFDLSLGRINAIRTSVSANGAWINSETYNNDYLYFDGYSGTGGKDRTHIGLYEKGMEKRYDERLTTALRVTHNIPEIGFVVTLTMQTTWLDKDRYVYGNDTIPVKYLSKYDGQVYDFDVKRKDEPEFRTLIRQKNTKNYITESLPPLFCFNVNLTKEIGDFMRVSFFANNMFRDYPIVESKRNPGTFYERNNSFFFGLELSLFIKQF</sequence>
<dbReference type="InterPro" id="IPR036942">
    <property type="entry name" value="Beta-barrel_TonB_sf"/>
</dbReference>
<dbReference type="Pfam" id="PF13715">
    <property type="entry name" value="CarbopepD_reg_2"/>
    <property type="match status" value="1"/>
</dbReference>
<proteinExistence type="predicted"/>
<dbReference type="Gene3D" id="2.170.130.10">
    <property type="entry name" value="TonB-dependent receptor, plug domain"/>
    <property type="match status" value="1"/>
</dbReference>
<dbReference type="GO" id="GO:0015344">
    <property type="term" value="F:siderophore uptake transmembrane transporter activity"/>
    <property type="evidence" value="ECO:0007669"/>
    <property type="project" value="TreeGrafter"/>
</dbReference>
<dbReference type="Pfam" id="PF07715">
    <property type="entry name" value="Plug"/>
    <property type="match status" value="1"/>
</dbReference>
<dbReference type="AlphaFoldDB" id="A0A644V7N8"/>
<evidence type="ECO:0000259" key="8">
    <source>
        <dbReference type="Pfam" id="PF07715"/>
    </source>
</evidence>
<keyword evidence="2" id="KW-0813">Transport</keyword>
<keyword evidence="6" id="KW-0998">Cell outer membrane</keyword>
<evidence type="ECO:0000256" key="7">
    <source>
        <dbReference type="SAM" id="MobiDB-lite"/>
    </source>
</evidence>